<keyword evidence="4 8" id="KW-0732">Signal</keyword>
<dbReference type="InterPro" id="IPR034746">
    <property type="entry name" value="POTRA"/>
</dbReference>
<dbReference type="NCBIfam" id="TIGR03303">
    <property type="entry name" value="OM_YaeT"/>
    <property type="match status" value="1"/>
</dbReference>
<dbReference type="PIRSF" id="PIRSF006076">
    <property type="entry name" value="OM_assembly_OMP85"/>
    <property type="match status" value="1"/>
</dbReference>
<feature type="domain" description="POTRA" evidence="10">
    <location>
        <begin position="48"/>
        <end position="115"/>
    </location>
</feature>
<dbReference type="GO" id="GO:0043165">
    <property type="term" value="P:Gram-negative-bacterium-type cell outer membrane assembly"/>
    <property type="evidence" value="ECO:0007669"/>
    <property type="project" value="UniProtKB-UniRule"/>
</dbReference>
<keyword evidence="5 8" id="KW-0677">Repeat</keyword>
<dbReference type="Gene3D" id="3.10.20.310">
    <property type="entry name" value="membrane protein fhac"/>
    <property type="match status" value="5"/>
</dbReference>
<keyword evidence="3 8" id="KW-0812">Transmembrane</keyword>
<dbReference type="InterPro" id="IPR010827">
    <property type="entry name" value="BamA/TamA_POTRA"/>
</dbReference>
<dbReference type="Pfam" id="PF01103">
    <property type="entry name" value="Omp85"/>
    <property type="match status" value="1"/>
</dbReference>
<dbReference type="AlphaFoldDB" id="A0A2W7RDT8"/>
<dbReference type="EMBL" id="QKZS01000002">
    <property type="protein sequence ID" value="PZX57296.1"/>
    <property type="molecule type" value="Genomic_DNA"/>
</dbReference>
<dbReference type="Gene3D" id="2.40.160.50">
    <property type="entry name" value="membrane protein fhac: a member of the omp85/tpsb transporter family"/>
    <property type="match status" value="1"/>
</dbReference>
<evidence type="ECO:0000313" key="12">
    <source>
        <dbReference type="Proteomes" id="UP000249538"/>
    </source>
</evidence>
<dbReference type="Proteomes" id="UP000249538">
    <property type="component" value="Unassembled WGS sequence"/>
</dbReference>
<evidence type="ECO:0000313" key="11">
    <source>
        <dbReference type="EMBL" id="PZX57296.1"/>
    </source>
</evidence>
<feature type="signal peptide" evidence="8">
    <location>
        <begin position="1"/>
        <end position="45"/>
    </location>
</feature>
<protein>
    <recommendedName>
        <fullName evidence="8 9">Outer membrane protein assembly factor BamA</fullName>
    </recommendedName>
</protein>
<comment type="caution">
    <text evidence="11">The sequence shown here is derived from an EMBL/GenBank/DDBJ whole genome shotgun (WGS) entry which is preliminary data.</text>
</comment>
<dbReference type="PANTHER" id="PTHR12815:SF23">
    <property type="entry name" value="OUTER MEMBRANE PROTEIN ASSEMBLY FACTOR BAMA"/>
    <property type="match status" value="1"/>
</dbReference>
<feature type="domain" description="POTRA" evidence="10">
    <location>
        <begin position="369"/>
        <end position="442"/>
    </location>
</feature>
<sequence length="796" mass="87612" precursor="true">MGMRRATNGITTRGKSRRDLVKPAAVKVFLGVSAICAAGSQPALAQSYSFSNVVIEGSTRVDATTILGFAGIERGAAISAAELNSAYQRLQNSGLFEKIEVVPQGSTLVIRVQEYPTINVISFEGNKRLKDENLAELLQSQSRRAYSPAQAEADAAAITELYATRGRIAATVKPRIIRRSDNRVDLVFDITEGKVVEIERLSFVGNRSFSDRRLRQVLETKQAGILRTFIASDTFIAERIELDKQLLRDFYMSRGYVDFQVLDASAEVTRERDAFFVTFTVQEGQSYDFGQVGVSSEIEGVDPTEFGDLVTIRRGATYSPGVVENNITRMENLALRKGLNFVRFEPRVTKNAQNQTIDLNFVMVRGERVFVERIDIEGNTTTLDEVVRRQFRTVEGDPFNPREVRQSAERIRALGYFGDARVDAQPGSSPDQVIVNVDVEEQPTGSLSFGLSYGVESGAGFNIGFSESNFLGRGQSVGVNVSTGTDSVNSSISFAEPAFLGRDLRFKFSIFYTETNSENSRYDTRNIGISPSIDFPISENGRLELRYKISEDVISDVEGSEASVPGDPDVSSAILREEADRGALITSSVGYSYNYDTRRTGLNPTGGLLLRFSQDFAGLGGDVQYISTNALALAERKVWNEDVTLRAIFEGGAIHMLDDNPSRVTDRFFGNGKIRGFESNGLGPRDLNVSNEDALGGNYFAVARFEADFPLGLPEEYGFTGGAFLDAGSVWSLDNVNGGVDGTDEVDDGFHLRSSIGLSVFWTTPIGPLRFNFAKALVKEDYDEERFFDLTISTKF</sequence>
<evidence type="ECO:0000259" key="10">
    <source>
        <dbReference type="PROSITE" id="PS51779"/>
    </source>
</evidence>
<accession>A0A2W7RDT8</accession>
<dbReference type="InterPro" id="IPR039910">
    <property type="entry name" value="D15-like"/>
</dbReference>
<keyword evidence="7 8" id="KW-0998">Cell outer membrane</keyword>
<evidence type="ECO:0000256" key="9">
    <source>
        <dbReference type="NCBIfam" id="TIGR03303"/>
    </source>
</evidence>
<dbReference type="PANTHER" id="PTHR12815">
    <property type="entry name" value="SORTING AND ASSEMBLY MACHINERY SAMM50 PROTEIN FAMILY MEMBER"/>
    <property type="match status" value="1"/>
</dbReference>
<dbReference type="InterPro" id="IPR023707">
    <property type="entry name" value="OM_assembly_BamA"/>
</dbReference>
<feature type="domain" description="POTRA" evidence="10">
    <location>
        <begin position="116"/>
        <end position="193"/>
    </location>
</feature>
<dbReference type="Pfam" id="PF07244">
    <property type="entry name" value="POTRA"/>
    <property type="match status" value="4"/>
</dbReference>
<dbReference type="GO" id="GO:0009279">
    <property type="term" value="C:cell outer membrane"/>
    <property type="evidence" value="ECO:0007669"/>
    <property type="project" value="UniProtKB-SubCell"/>
</dbReference>
<comment type="subunit">
    <text evidence="8">Part of the Bam complex.</text>
</comment>
<evidence type="ECO:0000256" key="8">
    <source>
        <dbReference type="HAMAP-Rule" id="MF_01430"/>
    </source>
</evidence>
<dbReference type="PROSITE" id="PS51779">
    <property type="entry name" value="POTRA"/>
    <property type="match status" value="3"/>
</dbReference>
<comment type="function">
    <text evidence="8">Part of the outer membrane protein assembly complex, which is involved in assembly and insertion of beta-barrel proteins into the outer membrane.</text>
</comment>
<evidence type="ECO:0000256" key="1">
    <source>
        <dbReference type="ARBA" id="ARBA00004370"/>
    </source>
</evidence>
<organism evidence="11 12">
    <name type="scientific">Cereibacter changlensis</name>
    <dbReference type="NCBI Taxonomy" id="402884"/>
    <lineage>
        <taxon>Bacteria</taxon>
        <taxon>Pseudomonadati</taxon>
        <taxon>Pseudomonadota</taxon>
        <taxon>Alphaproteobacteria</taxon>
        <taxon>Rhodobacterales</taxon>
        <taxon>Paracoccaceae</taxon>
        <taxon>Cereibacter</taxon>
    </lineage>
</organism>
<comment type="subcellular location">
    <subcellularLocation>
        <location evidence="8">Cell outer membrane</location>
    </subcellularLocation>
    <subcellularLocation>
        <location evidence="1">Membrane</location>
    </subcellularLocation>
</comment>
<evidence type="ECO:0000256" key="3">
    <source>
        <dbReference type="ARBA" id="ARBA00022692"/>
    </source>
</evidence>
<reference evidence="11 12" key="1">
    <citation type="submission" date="2018-06" db="EMBL/GenBank/DDBJ databases">
        <title>Genomic Encyclopedia of Archaeal and Bacterial Type Strains, Phase II (KMG-II): from individual species to whole genera.</title>
        <authorList>
            <person name="Goeker M."/>
        </authorList>
    </citation>
    <scope>NUCLEOTIDE SEQUENCE [LARGE SCALE GENOMIC DNA]</scope>
    <source>
        <strain evidence="11 12">DSM 18774</strain>
    </source>
</reference>
<comment type="similarity">
    <text evidence="8">Belongs to the BamA family.</text>
</comment>
<feature type="chain" id="PRO_5016185068" description="Outer membrane protein assembly factor BamA" evidence="8">
    <location>
        <begin position="46"/>
        <end position="796"/>
    </location>
</feature>
<keyword evidence="2 8" id="KW-1134">Transmembrane beta strand</keyword>
<evidence type="ECO:0000256" key="4">
    <source>
        <dbReference type="ARBA" id="ARBA00022729"/>
    </source>
</evidence>
<evidence type="ECO:0000256" key="5">
    <source>
        <dbReference type="ARBA" id="ARBA00022737"/>
    </source>
</evidence>
<evidence type="ECO:0000256" key="2">
    <source>
        <dbReference type="ARBA" id="ARBA00022452"/>
    </source>
</evidence>
<dbReference type="InterPro" id="IPR000184">
    <property type="entry name" value="Bac_surfAg_D15"/>
</dbReference>
<evidence type="ECO:0000256" key="6">
    <source>
        <dbReference type="ARBA" id="ARBA00023136"/>
    </source>
</evidence>
<dbReference type="HAMAP" id="MF_01430">
    <property type="entry name" value="OM_assembly_BamA"/>
    <property type="match status" value="1"/>
</dbReference>
<dbReference type="GO" id="GO:0051205">
    <property type="term" value="P:protein insertion into membrane"/>
    <property type="evidence" value="ECO:0007669"/>
    <property type="project" value="UniProtKB-UniRule"/>
</dbReference>
<evidence type="ECO:0000256" key="7">
    <source>
        <dbReference type="ARBA" id="ARBA00023237"/>
    </source>
</evidence>
<proteinExistence type="inferred from homology"/>
<gene>
    <name evidence="8" type="primary">bamA</name>
    <name evidence="11" type="ORF">LX76_00838</name>
</gene>
<keyword evidence="6 8" id="KW-0472">Membrane</keyword>
<name>A0A2W7RDT8_9RHOB</name>